<reference evidence="8" key="1">
    <citation type="submission" date="2016-12" db="EMBL/GenBank/DDBJ databases">
        <title>Comparative genomics of four Isosphaeraceae planctomycetes: a common pool of plasmids and glycoside hydrolase genes.</title>
        <authorList>
            <person name="Ivanova A."/>
        </authorList>
    </citation>
    <scope>NUCLEOTIDE SEQUENCE [LARGE SCALE GENOMIC DNA]</scope>
    <source>
        <strain evidence="8">PX4</strain>
    </source>
</reference>
<dbReference type="Proteomes" id="UP000186309">
    <property type="component" value="Chromosome"/>
</dbReference>
<accession>A0A1U7CIS3</accession>
<dbReference type="STRING" id="1387353.BSF38_00235"/>
<dbReference type="PANTHER" id="PTHR11048">
    <property type="entry name" value="PRENYLTRANSFERASES"/>
    <property type="match status" value="1"/>
</dbReference>
<dbReference type="Gene3D" id="1.10.357.140">
    <property type="entry name" value="UbiA prenyltransferase"/>
    <property type="match status" value="1"/>
</dbReference>
<feature type="transmembrane region" description="Helical" evidence="6">
    <location>
        <begin position="228"/>
        <end position="248"/>
    </location>
</feature>
<feature type="transmembrane region" description="Helical" evidence="6">
    <location>
        <begin position="424"/>
        <end position="441"/>
    </location>
</feature>
<dbReference type="GO" id="GO:0016757">
    <property type="term" value="F:glycosyltransferase activity"/>
    <property type="evidence" value="ECO:0007669"/>
    <property type="project" value="UniProtKB-KW"/>
</dbReference>
<dbReference type="GO" id="GO:0005886">
    <property type="term" value="C:plasma membrane"/>
    <property type="evidence" value="ECO:0007669"/>
    <property type="project" value="TreeGrafter"/>
</dbReference>
<dbReference type="AlphaFoldDB" id="A0A1U7CIS3"/>
<keyword evidence="7" id="KW-0808">Transferase</keyword>
<keyword evidence="5 6" id="KW-0472">Membrane</keyword>
<keyword evidence="8" id="KW-1185">Reference proteome</keyword>
<dbReference type="Pfam" id="PF01040">
    <property type="entry name" value="UbiA"/>
    <property type="match status" value="1"/>
</dbReference>
<feature type="transmembrane region" description="Helical" evidence="6">
    <location>
        <begin position="390"/>
        <end position="412"/>
    </location>
</feature>
<evidence type="ECO:0000256" key="2">
    <source>
        <dbReference type="ARBA" id="ARBA00022475"/>
    </source>
</evidence>
<dbReference type="SUPFAM" id="SSF56784">
    <property type="entry name" value="HAD-like"/>
    <property type="match status" value="1"/>
</dbReference>
<gene>
    <name evidence="7" type="ORF">BSF38_00235</name>
</gene>
<keyword evidence="3 6" id="KW-0812">Transmembrane</keyword>
<dbReference type="EMBL" id="CP019082">
    <property type="protein sequence ID" value="APW58831.1"/>
    <property type="molecule type" value="Genomic_DNA"/>
</dbReference>
<evidence type="ECO:0000256" key="1">
    <source>
        <dbReference type="ARBA" id="ARBA00004141"/>
    </source>
</evidence>
<dbReference type="EC" id="2.4.2.45" evidence="7"/>
<feature type="transmembrane region" description="Helical" evidence="6">
    <location>
        <begin position="269"/>
        <end position="290"/>
    </location>
</feature>
<dbReference type="InterPro" id="IPR023214">
    <property type="entry name" value="HAD_sf"/>
</dbReference>
<comment type="subcellular location">
    <subcellularLocation>
        <location evidence="1">Membrane</location>
        <topology evidence="1">Multi-pass membrane protein</topology>
    </subcellularLocation>
</comment>
<protein>
    <submittedName>
        <fullName evidence="7">Decaprenyl-phosphate phosphoribosyltransferase</fullName>
        <ecNumber evidence="7">2.4.2.45</ecNumber>
    </submittedName>
</protein>
<evidence type="ECO:0000256" key="5">
    <source>
        <dbReference type="ARBA" id="ARBA00023136"/>
    </source>
</evidence>
<dbReference type="Gene3D" id="3.40.50.1000">
    <property type="entry name" value="HAD superfamily/HAD-like"/>
    <property type="match status" value="1"/>
</dbReference>
<evidence type="ECO:0000313" key="8">
    <source>
        <dbReference type="Proteomes" id="UP000186309"/>
    </source>
</evidence>
<evidence type="ECO:0000256" key="6">
    <source>
        <dbReference type="SAM" id="Phobius"/>
    </source>
</evidence>
<name>A0A1U7CIS3_9BACT</name>
<organism evidence="7 8">
    <name type="scientific">Paludisphaera borealis</name>
    <dbReference type="NCBI Taxonomy" id="1387353"/>
    <lineage>
        <taxon>Bacteria</taxon>
        <taxon>Pseudomonadati</taxon>
        <taxon>Planctomycetota</taxon>
        <taxon>Planctomycetia</taxon>
        <taxon>Isosphaerales</taxon>
        <taxon>Isosphaeraceae</taxon>
        <taxon>Paludisphaera</taxon>
    </lineage>
</organism>
<dbReference type="CDD" id="cd13963">
    <property type="entry name" value="PT_UbiA_2"/>
    <property type="match status" value="1"/>
</dbReference>
<dbReference type="CDD" id="cd07519">
    <property type="entry name" value="HAD_PTase"/>
    <property type="match status" value="1"/>
</dbReference>
<dbReference type="KEGG" id="pbor:BSF38_00235"/>
<evidence type="ECO:0000313" key="7">
    <source>
        <dbReference type="EMBL" id="APW58831.1"/>
    </source>
</evidence>
<dbReference type="NCBIfam" id="NF006088">
    <property type="entry name" value="PRK08238.1"/>
    <property type="match status" value="1"/>
</dbReference>
<dbReference type="Pfam" id="PF12710">
    <property type="entry name" value="HAD"/>
    <property type="match status" value="1"/>
</dbReference>
<dbReference type="InterPro" id="IPR044878">
    <property type="entry name" value="UbiA_sf"/>
</dbReference>
<feature type="transmembrane region" description="Helical" evidence="6">
    <location>
        <begin position="296"/>
        <end position="313"/>
    </location>
</feature>
<keyword evidence="7" id="KW-0328">Glycosyltransferase</keyword>
<dbReference type="InterPro" id="IPR036412">
    <property type="entry name" value="HAD-like_sf"/>
</dbReference>
<dbReference type="InterPro" id="IPR039653">
    <property type="entry name" value="Prenyltransferase"/>
</dbReference>
<feature type="transmembrane region" description="Helical" evidence="6">
    <location>
        <begin position="202"/>
        <end position="222"/>
    </location>
</feature>
<dbReference type="GO" id="GO:0009247">
    <property type="term" value="P:glycolipid biosynthetic process"/>
    <property type="evidence" value="ECO:0007669"/>
    <property type="project" value="TreeGrafter"/>
</dbReference>
<keyword evidence="4 6" id="KW-1133">Transmembrane helix</keyword>
<dbReference type="GO" id="GO:0016765">
    <property type="term" value="F:transferase activity, transferring alkyl or aryl (other than methyl) groups"/>
    <property type="evidence" value="ECO:0007669"/>
    <property type="project" value="InterPro"/>
</dbReference>
<evidence type="ECO:0000256" key="3">
    <source>
        <dbReference type="ARBA" id="ARBA00022692"/>
    </source>
</evidence>
<evidence type="ECO:0000256" key="4">
    <source>
        <dbReference type="ARBA" id="ARBA00022989"/>
    </source>
</evidence>
<dbReference type="PANTHER" id="PTHR11048:SF5">
    <property type="entry name" value="DECAPRENYL-PHOSPHATE PHOSPHORIBOSYLTRANSFERASE"/>
    <property type="match status" value="1"/>
</dbReference>
<proteinExistence type="predicted"/>
<sequence>MAMTTTERSLPLCVDLDGTLIATDLLWESTFTLIRTRPMEAALMPIWLLKGRANLKARIGERVGVDARLLPYRAEVVDYLRGERARGRWLVLATAADRRLAEAVAEHLDVFDEVVASDDGRNLKGREKLAALQARFGAGGFDYLGDSRADLPIWEAANKALIVRTDRSIERRAAAVCSPSLIFDGAGGGPKALVKALRPHQWAKNVLVFVALIAAHQVFHLGPLLKCGMAFLAFSFTASAVYILNDLLDLESDRRHPRKRRRPFASGAASIPAGVGLIVALLGAATAAAAFLPPSFIGLLILYLALTTAYSVYLKRKLMVDVLCLAGLYTLRILAGGAAASIVISPWLMAFSMFFFLSLAFAKRYTELTAAEGSLEKIPGRGYWPMDLELIRSVGPTSGYLCVLVFCLYLNSPDVRTHYGRPEVLWLSCPLLLYWISRIWFLAYREQLDDDPVAFALRDRISYLIGGAMMVVLGASL</sequence>
<keyword evidence="2" id="KW-1003">Cell membrane</keyword>
<dbReference type="InterPro" id="IPR000537">
    <property type="entry name" value="UbiA_prenyltransferase"/>
</dbReference>
<feature type="transmembrane region" description="Helical" evidence="6">
    <location>
        <begin position="333"/>
        <end position="357"/>
    </location>
</feature>